<reference evidence="1" key="1">
    <citation type="submission" date="2023-10" db="EMBL/GenBank/DDBJ databases">
        <title>Genome assemblies of two species of porcelain crab, Petrolisthes cinctipes and Petrolisthes manimaculis (Anomura: Porcellanidae).</title>
        <authorList>
            <person name="Angst P."/>
        </authorList>
    </citation>
    <scope>NUCLEOTIDE SEQUENCE</scope>
    <source>
        <strain evidence="1">PB745_01</strain>
        <tissue evidence="1">Gill</tissue>
    </source>
</reference>
<keyword evidence="2" id="KW-1185">Reference proteome</keyword>
<dbReference type="AlphaFoldDB" id="A0AAE1EG26"/>
<gene>
    <name evidence="1" type="ORF">Pcinc_042375</name>
</gene>
<evidence type="ECO:0000313" key="1">
    <source>
        <dbReference type="EMBL" id="KAK3850947.1"/>
    </source>
</evidence>
<proteinExistence type="predicted"/>
<accession>A0AAE1EG26</accession>
<feature type="non-terminal residue" evidence="1">
    <location>
        <position position="1"/>
    </location>
</feature>
<sequence length="56" mass="6088">STKVCGDVGVRKVVLSERSLGDFSSEVAAFWSADLLHDDDDLDSDEDLDLDLYGPV</sequence>
<dbReference type="EMBL" id="JAWQEG010008122">
    <property type="protein sequence ID" value="KAK3850947.1"/>
    <property type="molecule type" value="Genomic_DNA"/>
</dbReference>
<evidence type="ECO:0000313" key="2">
    <source>
        <dbReference type="Proteomes" id="UP001286313"/>
    </source>
</evidence>
<protein>
    <submittedName>
        <fullName evidence="1">Uncharacterized protein</fullName>
    </submittedName>
</protein>
<comment type="caution">
    <text evidence="1">The sequence shown here is derived from an EMBL/GenBank/DDBJ whole genome shotgun (WGS) entry which is preliminary data.</text>
</comment>
<organism evidence="1 2">
    <name type="scientific">Petrolisthes cinctipes</name>
    <name type="common">Flat porcelain crab</name>
    <dbReference type="NCBI Taxonomy" id="88211"/>
    <lineage>
        <taxon>Eukaryota</taxon>
        <taxon>Metazoa</taxon>
        <taxon>Ecdysozoa</taxon>
        <taxon>Arthropoda</taxon>
        <taxon>Crustacea</taxon>
        <taxon>Multicrustacea</taxon>
        <taxon>Malacostraca</taxon>
        <taxon>Eumalacostraca</taxon>
        <taxon>Eucarida</taxon>
        <taxon>Decapoda</taxon>
        <taxon>Pleocyemata</taxon>
        <taxon>Anomura</taxon>
        <taxon>Galatheoidea</taxon>
        <taxon>Porcellanidae</taxon>
        <taxon>Petrolisthes</taxon>
    </lineage>
</organism>
<name>A0AAE1EG26_PETCI</name>
<dbReference type="Proteomes" id="UP001286313">
    <property type="component" value="Unassembled WGS sequence"/>
</dbReference>